<evidence type="ECO:0000313" key="2">
    <source>
        <dbReference type="EMBL" id="MDQ0252906.1"/>
    </source>
</evidence>
<organism evidence="2 3">
    <name type="scientific">Evansella vedderi</name>
    <dbReference type="NCBI Taxonomy" id="38282"/>
    <lineage>
        <taxon>Bacteria</taxon>
        <taxon>Bacillati</taxon>
        <taxon>Bacillota</taxon>
        <taxon>Bacilli</taxon>
        <taxon>Bacillales</taxon>
        <taxon>Bacillaceae</taxon>
        <taxon>Evansella</taxon>
    </lineage>
</organism>
<feature type="region of interest" description="Disordered" evidence="1">
    <location>
        <begin position="1"/>
        <end position="129"/>
    </location>
</feature>
<reference evidence="2 3" key="1">
    <citation type="submission" date="2023-07" db="EMBL/GenBank/DDBJ databases">
        <title>Genomic Encyclopedia of Type Strains, Phase IV (KMG-IV): sequencing the most valuable type-strain genomes for metagenomic binning, comparative biology and taxonomic classification.</title>
        <authorList>
            <person name="Goeker M."/>
        </authorList>
    </citation>
    <scope>NUCLEOTIDE SEQUENCE [LARGE SCALE GENOMIC DNA]</scope>
    <source>
        <strain evidence="2 3">DSM 9768</strain>
    </source>
</reference>
<protein>
    <submittedName>
        <fullName evidence="2">Uncharacterized protein</fullName>
    </submittedName>
</protein>
<keyword evidence="3" id="KW-1185">Reference proteome</keyword>
<feature type="compositionally biased region" description="Basic and acidic residues" evidence="1">
    <location>
        <begin position="21"/>
        <end position="33"/>
    </location>
</feature>
<dbReference type="EMBL" id="JAUSUG010000001">
    <property type="protein sequence ID" value="MDQ0252906.1"/>
    <property type="molecule type" value="Genomic_DNA"/>
</dbReference>
<proteinExistence type="predicted"/>
<name>A0ABT9ZNU0_9BACI</name>
<evidence type="ECO:0000256" key="1">
    <source>
        <dbReference type="SAM" id="MobiDB-lite"/>
    </source>
</evidence>
<feature type="compositionally biased region" description="Basic and acidic residues" evidence="1">
    <location>
        <begin position="61"/>
        <end position="72"/>
    </location>
</feature>
<sequence>MKSIVEDVLKRSSPVTAPTVLEKKKEVAPERRTMTSSAANQPKNSTVVLQSLHRPNYQRQKKNDHLYVKKGDSPITVKQNPPAKKQSEVNKPNNLAQLTIASIGKGREPVQHPSKGAASSGTARKEKSAQLIGKTKNNFSVWYFPQIHSQMQPLLKGKVHTTSVGVVSGIACNPGILFLVNEVLHEFSGLKHHIEWDRSPNGKFHLELYLQDEKCLLQALNKIYQSLNRHAMIRLEAYTAFHPSAWLLQQLKLDSSYNAIGLLEGLSFYDNMGLVDRYVTSHPDTSFTYKIEEGYVVLMGDNGEISTAVQALKKEASSYLNF</sequence>
<comment type="caution">
    <text evidence="2">The sequence shown here is derived from an EMBL/GenBank/DDBJ whole genome shotgun (WGS) entry which is preliminary data.</text>
</comment>
<feature type="compositionally biased region" description="Polar residues" evidence="1">
    <location>
        <begin position="34"/>
        <end position="49"/>
    </location>
</feature>
<evidence type="ECO:0000313" key="3">
    <source>
        <dbReference type="Proteomes" id="UP001230005"/>
    </source>
</evidence>
<gene>
    <name evidence="2" type="ORF">J2S74_000278</name>
</gene>
<feature type="compositionally biased region" description="Polar residues" evidence="1">
    <location>
        <begin position="89"/>
        <end position="100"/>
    </location>
</feature>
<dbReference type="Proteomes" id="UP001230005">
    <property type="component" value="Unassembled WGS sequence"/>
</dbReference>
<accession>A0ABT9ZNU0</accession>
<feature type="compositionally biased region" description="Basic and acidic residues" evidence="1">
    <location>
        <begin position="1"/>
        <end position="10"/>
    </location>
</feature>